<gene>
    <name evidence="7" type="ORF">D5H75_22370</name>
</gene>
<dbReference type="PANTHER" id="PTHR43197:SF1">
    <property type="entry name" value="UTP--GLUCOSE-1-PHOSPHATE URIDYLYLTRANSFERASE"/>
    <property type="match status" value="1"/>
</dbReference>
<dbReference type="EMBL" id="QZEY01000009">
    <property type="protein sequence ID" value="RJL30332.1"/>
    <property type="molecule type" value="Genomic_DNA"/>
</dbReference>
<dbReference type="InterPro" id="IPR029044">
    <property type="entry name" value="Nucleotide-diphossugar_trans"/>
</dbReference>
<dbReference type="Pfam" id="PF00483">
    <property type="entry name" value="NTP_transferase"/>
    <property type="match status" value="1"/>
</dbReference>
<dbReference type="RefSeq" id="WP_119928478.1">
    <property type="nucleotide sequence ID" value="NZ_QZEY01000009.1"/>
</dbReference>
<dbReference type="EC" id="2.7.7.9" evidence="2"/>
<organism evidence="7 8">
    <name type="scientific">Bailinhaonella thermotolerans</name>
    <dbReference type="NCBI Taxonomy" id="1070861"/>
    <lineage>
        <taxon>Bacteria</taxon>
        <taxon>Bacillati</taxon>
        <taxon>Actinomycetota</taxon>
        <taxon>Actinomycetes</taxon>
        <taxon>Streptosporangiales</taxon>
        <taxon>Streptosporangiaceae</taxon>
        <taxon>Bailinhaonella</taxon>
    </lineage>
</organism>
<evidence type="ECO:0000256" key="2">
    <source>
        <dbReference type="ARBA" id="ARBA00012415"/>
    </source>
</evidence>
<keyword evidence="3 7" id="KW-0808">Transferase</keyword>
<dbReference type="AlphaFoldDB" id="A0A3A4BG91"/>
<dbReference type="GO" id="GO:0006011">
    <property type="term" value="P:UDP-alpha-D-glucose metabolic process"/>
    <property type="evidence" value="ECO:0007669"/>
    <property type="project" value="InterPro"/>
</dbReference>
<dbReference type="Gene3D" id="3.90.550.10">
    <property type="entry name" value="Spore Coat Polysaccharide Biosynthesis Protein SpsA, Chain A"/>
    <property type="match status" value="1"/>
</dbReference>
<evidence type="ECO:0000313" key="7">
    <source>
        <dbReference type="EMBL" id="RJL30332.1"/>
    </source>
</evidence>
<evidence type="ECO:0000259" key="6">
    <source>
        <dbReference type="Pfam" id="PF00483"/>
    </source>
</evidence>
<dbReference type="Proteomes" id="UP000265768">
    <property type="component" value="Unassembled WGS sequence"/>
</dbReference>
<sequence length="287" mass="32278">MIRKAVIPVAGLGTRLLPLTKALPKEMMPILDRPVIQLLVEELVAAGVEDVYIVTTLRKSLVQEHFAPDPDLENELRSLGKDKEADEIRRIWTEVRISYLYQQGPYGNGTPVLNASRVIGDEPFIVLWGDDFFQSDTPRARQLVDAYDQVNAPVIALTPVPRERASKYGMARLGEEAGDRLFRVEEIVEKPAVENAPSEYACVGGYVVTPPIMEELERLGPDESGEVYLSAALDRYARRNPMYGQVIEGIWHDTGTLKSYLETVLQAALRDPDLKESLRPVMEQYLR</sequence>
<evidence type="ECO:0000256" key="3">
    <source>
        <dbReference type="ARBA" id="ARBA00022679"/>
    </source>
</evidence>
<comment type="caution">
    <text evidence="7">The sequence shown here is derived from an EMBL/GenBank/DDBJ whole genome shotgun (WGS) entry which is preliminary data.</text>
</comment>
<keyword evidence="8" id="KW-1185">Reference proteome</keyword>
<evidence type="ECO:0000256" key="1">
    <source>
        <dbReference type="ARBA" id="ARBA00006890"/>
    </source>
</evidence>
<feature type="domain" description="Nucleotidyl transferase" evidence="6">
    <location>
        <begin position="4"/>
        <end position="264"/>
    </location>
</feature>
<evidence type="ECO:0000256" key="4">
    <source>
        <dbReference type="ARBA" id="ARBA00022695"/>
    </source>
</evidence>
<dbReference type="OrthoDB" id="9803306at2"/>
<comment type="catalytic activity">
    <reaction evidence="5">
        <text>alpha-D-glucose 1-phosphate + UTP + H(+) = UDP-alpha-D-glucose + diphosphate</text>
        <dbReference type="Rhea" id="RHEA:19889"/>
        <dbReference type="ChEBI" id="CHEBI:15378"/>
        <dbReference type="ChEBI" id="CHEBI:33019"/>
        <dbReference type="ChEBI" id="CHEBI:46398"/>
        <dbReference type="ChEBI" id="CHEBI:58601"/>
        <dbReference type="ChEBI" id="CHEBI:58885"/>
        <dbReference type="EC" id="2.7.7.9"/>
    </reaction>
</comment>
<accession>A0A3A4BG91</accession>
<comment type="similarity">
    <text evidence="1">Belongs to the UDPGP type 2 family.</text>
</comment>
<dbReference type="CDD" id="cd02541">
    <property type="entry name" value="UGPase_prokaryotic"/>
    <property type="match status" value="1"/>
</dbReference>
<reference evidence="7 8" key="1">
    <citation type="submission" date="2018-09" db="EMBL/GenBank/DDBJ databases">
        <title>YIM 75507 draft genome.</title>
        <authorList>
            <person name="Tang S."/>
            <person name="Feng Y."/>
        </authorList>
    </citation>
    <scope>NUCLEOTIDE SEQUENCE [LARGE SCALE GENOMIC DNA]</scope>
    <source>
        <strain evidence="7 8">YIM 75507</strain>
    </source>
</reference>
<dbReference type="InterPro" id="IPR005835">
    <property type="entry name" value="NTP_transferase_dom"/>
</dbReference>
<dbReference type="GO" id="GO:0003983">
    <property type="term" value="F:UTP:glucose-1-phosphate uridylyltransferase activity"/>
    <property type="evidence" value="ECO:0007669"/>
    <property type="project" value="UniProtKB-EC"/>
</dbReference>
<dbReference type="PANTHER" id="PTHR43197">
    <property type="entry name" value="UTP--GLUCOSE-1-PHOSPHATE URIDYLYLTRANSFERASE"/>
    <property type="match status" value="1"/>
</dbReference>
<evidence type="ECO:0000313" key="8">
    <source>
        <dbReference type="Proteomes" id="UP000265768"/>
    </source>
</evidence>
<protein>
    <recommendedName>
        <fullName evidence="2">UTP--glucose-1-phosphate uridylyltransferase</fullName>
        <ecNumber evidence="2">2.7.7.9</ecNumber>
    </recommendedName>
</protein>
<keyword evidence="4 7" id="KW-0548">Nucleotidyltransferase</keyword>
<evidence type="ECO:0000256" key="5">
    <source>
        <dbReference type="ARBA" id="ARBA00048128"/>
    </source>
</evidence>
<name>A0A3A4BG91_9ACTN</name>
<dbReference type="InterPro" id="IPR005771">
    <property type="entry name" value="GalU_uridylyltTrfase_bac/arc"/>
</dbReference>
<dbReference type="SUPFAM" id="SSF53448">
    <property type="entry name" value="Nucleotide-diphospho-sugar transferases"/>
    <property type="match status" value="1"/>
</dbReference>
<proteinExistence type="inferred from homology"/>